<dbReference type="PANTHER" id="PTHR22916">
    <property type="entry name" value="GLYCOSYLTRANSFERASE"/>
    <property type="match status" value="1"/>
</dbReference>
<keyword evidence="3" id="KW-0808">Transferase</keyword>
<gene>
    <name evidence="3" type="ORF">BCB44BAC_01040</name>
</gene>
<dbReference type="InterPro" id="IPR029044">
    <property type="entry name" value="Nucleotide-diphossugar_trans"/>
</dbReference>
<dbReference type="FunFam" id="3.90.550.10:FF:000120">
    <property type="entry name" value="Glycosyl transferase, family 2"/>
    <property type="match status" value="1"/>
</dbReference>
<dbReference type="Proteomes" id="UP000242164">
    <property type="component" value="Unassembled WGS sequence"/>
</dbReference>
<organism evidence="3 4">
    <name type="scientific">Bacillus cytotoxicus</name>
    <dbReference type="NCBI Taxonomy" id="580165"/>
    <lineage>
        <taxon>Bacteria</taxon>
        <taxon>Bacillati</taxon>
        <taxon>Bacillota</taxon>
        <taxon>Bacilli</taxon>
        <taxon>Bacillales</taxon>
        <taxon>Bacillaceae</taxon>
        <taxon>Bacillus</taxon>
        <taxon>Bacillus cereus group</taxon>
    </lineage>
</organism>
<dbReference type="Gene3D" id="3.90.550.10">
    <property type="entry name" value="Spore Coat Polysaccharide Biosynthesis Protein SpsA, Chain A"/>
    <property type="match status" value="1"/>
</dbReference>
<dbReference type="SUPFAM" id="SSF53448">
    <property type="entry name" value="Nucleotide-diphospho-sugar transferases"/>
    <property type="match status" value="1"/>
</dbReference>
<feature type="domain" description="Glycosyltransferase 2-like" evidence="2">
    <location>
        <begin position="11"/>
        <end position="129"/>
    </location>
</feature>
<proteinExistence type="inferred from homology"/>
<dbReference type="InterPro" id="IPR001173">
    <property type="entry name" value="Glyco_trans_2-like"/>
</dbReference>
<evidence type="ECO:0000259" key="2">
    <source>
        <dbReference type="Pfam" id="PF00535"/>
    </source>
</evidence>
<dbReference type="EMBL" id="FMIK01000018">
    <property type="protein sequence ID" value="SCL86871.1"/>
    <property type="molecule type" value="Genomic_DNA"/>
</dbReference>
<comment type="similarity">
    <text evidence="1">Belongs to the glycosyltransferase 2 family.</text>
</comment>
<dbReference type="PANTHER" id="PTHR22916:SF3">
    <property type="entry name" value="UDP-GLCNAC:BETAGAL BETA-1,3-N-ACETYLGLUCOSAMINYLTRANSFERASE-LIKE PROTEIN 1"/>
    <property type="match status" value="1"/>
</dbReference>
<dbReference type="Pfam" id="PF00535">
    <property type="entry name" value="Glycos_transf_2"/>
    <property type="match status" value="1"/>
</dbReference>
<dbReference type="RefSeq" id="WP_011984015.1">
    <property type="nucleotide sequence ID" value="NZ_CP024096.1"/>
</dbReference>
<reference evidence="3 4" key="1">
    <citation type="submission" date="2016-08" db="EMBL/GenBank/DDBJ databases">
        <authorList>
            <person name="Loux V."/>
            <person name="Rue O."/>
        </authorList>
    </citation>
    <scope>NUCLEOTIDE SEQUENCE [LARGE SCALE GENOMIC DNA]</scope>
    <source>
        <strain evidence="3 4">AFSSA_08CEB44bac</strain>
    </source>
</reference>
<comment type="caution">
    <text evidence="3">The sequence shown here is derived from an EMBL/GenBank/DDBJ whole genome shotgun (WGS) entry which is preliminary data.</text>
</comment>
<dbReference type="CDD" id="cd00761">
    <property type="entry name" value="Glyco_tranf_GTA_type"/>
    <property type="match status" value="1"/>
</dbReference>
<accession>A0AAX2CDU8</accession>
<evidence type="ECO:0000256" key="1">
    <source>
        <dbReference type="ARBA" id="ARBA00006739"/>
    </source>
</evidence>
<name>A0AAX2CDU8_9BACI</name>
<evidence type="ECO:0000313" key="3">
    <source>
        <dbReference type="EMBL" id="SCL86871.1"/>
    </source>
</evidence>
<sequence>MNALVEDPLVSILIPTYNRPYYLKLALDSALAQTYSNIEIIIGDDSTNAETETLLRQHYLPNYNNIIYIRNQSTLGQFHNDLMLLEYARGNYINFLMDDDLFHPHKIQRMMHYFSQDVKNEIALVTSYRKRINAVGNQIEDALPTFQLFPNDTILDGTALGDVMLQTSLNIIGEPTTVLFRRPFLTEPFGTLSGRQYNCSIDMASWVHLLQKGKAVYIAEALSSLRYHPGQQIHHKLLEGTEDFTHLITTARNYGFLQSTKTYRLSLRCALQWIFSSLRDETIKRIPDSHSRLSHCLQIIQQELNRTRVYE</sequence>
<dbReference type="GeneID" id="33896293"/>
<protein>
    <submittedName>
        <fullName evidence="3">Glycosyl transferase family 2</fullName>
    </submittedName>
</protein>
<dbReference type="GO" id="GO:0016758">
    <property type="term" value="F:hexosyltransferase activity"/>
    <property type="evidence" value="ECO:0007669"/>
    <property type="project" value="UniProtKB-ARBA"/>
</dbReference>
<dbReference type="AlphaFoldDB" id="A0AAX2CDU8"/>
<evidence type="ECO:0000313" key="4">
    <source>
        <dbReference type="Proteomes" id="UP000242164"/>
    </source>
</evidence>